<dbReference type="GO" id="GO:0004180">
    <property type="term" value="F:carboxypeptidase activity"/>
    <property type="evidence" value="ECO:0007669"/>
    <property type="project" value="UniProtKB-ARBA"/>
</dbReference>
<comment type="pathway">
    <text evidence="1 7">Cell wall biogenesis; peptidoglycan biosynthesis.</text>
</comment>
<feature type="active site" description="Proton donor/acceptor" evidence="7">
    <location>
        <position position="443"/>
    </location>
</feature>
<keyword evidence="9" id="KW-0732">Signal</keyword>
<evidence type="ECO:0000313" key="12">
    <source>
        <dbReference type="Proteomes" id="UP000326202"/>
    </source>
</evidence>
<evidence type="ECO:0000256" key="5">
    <source>
        <dbReference type="ARBA" id="ARBA00022984"/>
    </source>
</evidence>
<dbReference type="GO" id="GO:0016740">
    <property type="term" value="F:transferase activity"/>
    <property type="evidence" value="ECO:0007669"/>
    <property type="project" value="UniProtKB-KW"/>
</dbReference>
<dbReference type="GO" id="GO:0009252">
    <property type="term" value="P:peptidoglycan biosynthetic process"/>
    <property type="evidence" value="ECO:0007669"/>
    <property type="project" value="UniProtKB-UniPathway"/>
</dbReference>
<proteinExistence type="inferred from homology"/>
<evidence type="ECO:0000256" key="4">
    <source>
        <dbReference type="ARBA" id="ARBA00022960"/>
    </source>
</evidence>
<dbReference type="PROSITE" id="PS52029">
    <property type="entry name" value="LD_TPASE"/>
    <property type="match status" value="1"/>
</dbReference>
<evidence type="ECO:0000259" key="10">
    <source>
        <dbReference type="PROSITE" id="PS52029"/>
    </source>
</evidence>
<feature type="domain" description="L,D-TPase catalytic" evidence="10">
    <location>
        <begin position="308"/>
        <end position="490"/>
    </location>
</feature>
<dbReference type="Gene3D" id="2.40.440.10">
    <property type="entry name" value="L,D-transpeptidase catalytic domain-like"/>
    <property type="match status" value="1"/>
</dbReference>
<keyword evidence="12" id="KW-1185">Reference proteome</keyword>
<evidence type="ECO:0000256" key="6">
    <source>
        <dbReference type="ARBA" id="ARBA00023316"/>
    </source>
</evidence>
<dbReference type="Gene3D" id="1.10.101.10">
    <property type="entry name" value="PGBD-like superfamily/PGBD"/>
    <property type="match status" value="1"/>
</dbReference>
<dbReference type="Pfam" id="PF03734">
    <property type="entry name" value="YkuD"/>
    <property type="match status" value="1"/>
</dbReference>
<feature type="active site" description="Nucleophile" evidence="7">
    <location>
        <position position="462"/>
    </location>
</feature>
<feature type="chain" id="PRO_5023915909" description="L,D-TPase catalytic domain-containing protein" evidence="9">
    <location>
        <begin position="22"/>
        <end position="549"/>
    </location>
</feature>
<dbReference type="CDD" id="cd16913">
    <property type="entry name" value="YkuD_like"/>
    <property type="match status" value="1"/>
</dbReference>
<dbReference type="KEGG" id="htq:FRZ44_39480"/>
<dbReference type="InterPro" id="IPR005490">
    <property type="entry name" value="LD_TPept_cat_dom"/>
</dbReference>
<dbReference type="AlphaFoldDB" id="A0A5J6MRH8"/>
<dbReference type="SUPFAM" id="SSF47090">
    <property type="entry name" value="PGBD-like"/>
    <property type="match status" value="1"/>
</dbReference>
<protein>
    <recommendedName>
        <fullName evidence="10">L,D-TPase catalytic domain-containing protein</fullName>
    </recommendedName>
</protein>
<keyword evidence="4 7" id="KW-0133">Cell shape</keyword>
<dbReference type="InterPro" id="IPR036365">
    <property type="entry name" value="PGBD-like_sf"/>
</dbReference>
<dbReference type="Proteomes" id="UP000326202">
    <property type="component" value="Chromosome"/>
</dbReference>
<feature type="signal peptide" evidence="9">
    <location>
        <begin position="1"/>
        <end position="21"/>
    </location>
</feature>
<dbReference type="RefSeq" id="WP_191908201.1">
    <property type="nucleotide sequence ID" value="NZ_CP042906.1"/>
</dbReference>
<sequence length="549" mass="59624">MSFRLSLMALAFLSLTVPAWAEPTGDGNQPNGAPSPANATAAPAVPAPTFSGDLAHALEAPGLPQSLAALGLDPASLNDFYKARPEPLWVDDQGLTARGHALLDALWHAATAGCPNIANAIAHAQSLTKADTTPERVELELTLTGALAEAAFAAVAPFEATTKTELLDRIDAADIAGSLAELLPQNADYWALAGGFWKYLELANAGGWPTMPTGPKLEAGMKDPRVKALRARLAVTDGAVLDVPEPDLFDPQLVEAVEAFQRRHGLGDDGVVGFKSVDALNVPIASRLQTIAYNLKKRHDAGTDWGNRYIVVNIAAATMRFVDGGQKVYETNTVVGRTDRQTPELDSTVNRLEFNPYWTVPPKIARIDLLPKMQKDPGYFAAHGIKIYSSWEESAEEIDPETIDWNSADAKAMRYRLRQEPGPENALGPVKFLFPNPYDVYLHGTNHPDLFVKPARFFSSGCIRLPRPIEFAAVVLRDDPNWSQARIDSVLQSGINTPVRLAQPIPVHLVYRTAWIDDAGTFEFREDVYGRDRKGMAKSPPVTIAQAGK</sequence>
<comment type="similarity">
    <text evidence="2">Belongs to the YkuD family.</text>
</comment>
<keyword evidence="5 7" id="KW-0573">Peptidoglycan synthesis</keyword>
<reference evidence="11 12" key="1">
    <citation type="submission" date="2019-08" db="EMBL/GenBank/DDBJ databases">
        <title>Hyperibacter terrae gen. nov., sp. nov. and Hyperibacter viscosus sp. nov., two new members in the family Rhodospirillaceae isolated from the rhizosphere of Hypericum perforatum.</title>
        <authorList>
            <person name="Noviana Z."/>
        </authorList>
    </citation>
    <scope>NUCLEOTIDE SEQUENCE [LARGE SCALE GENOMIC DNA]</scope>
    <source>
        <strain evidence="11 12">R5913</strain>
    </source>
</reference>
<feature type="region of interest" description="Disordered" evidence="8">
    <location>
        <begin position="23"/>
        <end position="46"/>
    </location>
</feature>
<keyword evidence="3" id="KW-0808">Transferase</keyword>
<keyword evidence="6 7" id="KW-0961">Cell wall biogenesis/degradation</keyword>
<dbReference type="InterPro" id="IPR045380">
    <property type="entry name" value="LD_TPept_scaffold_dom"/>
</dbReference>
<evidence type="ECO:0000256" key="9">
    <source>
        <dbReference type="SAM" id="SignalP"/>
    </source>
</evidence>
<accession>A0A5J6MRH8</accession>
<dbReference type="PANTHER" id="PTHR41533">
    <property type="entry name" value="L,D-TRANSPEPTIDASE HI_1667-RELATED"/>
    <property type="match status" value="1"/>
</dbReference>
<dbReference type="UniPathway" id="UPA00219"/>
<dbReference type="SUPFAM" id="SSF141523">
    <property type="entry name" value="L,D-transpeptidase catalytic domain-like"/>
    <property type="match status" value="1"/>
</dbReference>
<evidence type="ECO:0000256" key="8">
    <source>
        <dbReference type="SAM" id="MobiDB-lite"/>
    </source>
</evidence>
<dbReference type="Pfam" id="PF20142">
    <property type="entry name" value="Scaffold"/>
    <property type="match status" value="1"/>
</dbReference>
<evidence type="ECO:0000256" key="3">
    <source>
        <dbReference type="ARBA" id="ARBA00022679"/>
    </source>
</evidence>
<dbReference type="InterPro" id="IPR052905">
    <property type="entry name" value="LD-transpeptidase_YkuD-like"/>
</dbReference>
<evidence type="ECO:0000256" key="1">
    <source>
        <dbReference type="ARBA" id="ARBA00004752"/>
    </source>
</evidence>
<dbReference type="InterPro" id="IPR038063">
    <property type="entry name" value="Transpep_catalytic_dom"/>
</dbReference>
<dbReference type="PANTHER" id="PTHR41533:SF2">
    <property type="entry name" value="BLR7131 PROTEIN"/>
    <property type="match status" value="1"/>
</dbReference>
<gene>
    <name evidence="11" type="ORF">FRZ44_39480</name>
</gene>
<name>A0A5J6MRH8_9PROT</name>
<evidence type="ECO:0000256" key="2">
    <source>
        <dbReference type="ARBA" id="ARBA00005992"/>
    </source>
</evidence>
<dbReference type="GO" id="GO:0071555">
    <property type="term" value="P:cell wall organization"/>
    <property type="evidence" value="ECO:0007669"/>
    <property type="project" value="UniProtKB-UniRule"/>
</dbReference>
<dbReference type="InterPro" id="IPR002477">
    <property type="entry name" value="Peptidoglycan-bd-like"/>
</dbReference>
<organism evidence="11 12">
    <name type="scientific">Hypericibacter terrae</name>
    <dbReference type="NCBI Taxonomy" id="2602015"/>
    <lineage>
        <taxon>Bacteria</taxon>
        <taxon>Pseudomonadati</taxon>
        <taxon>Pseudomonadota</taxon>
        <taxon>Alphaproteobacteria</taxon>
        <taxon>Rhodospirillales</taxon>
        <taxon>Dongiaceae</taxon>
        <taxon>Hypericibacter</taxon>
    </lineage>
</organism>
<dbReference type="Pfam" id="PF01471">
    <property type="entry name" value="PG_binding_1"/>
    <property type="match status" value="1"/>
</dbReference>
<dbReference type="GO" id="GO:0008360">
    <property type="term" value="P:regulation of cell shape"/>
    <property type="evidence" value="ECO:0007669"/>
    <property type="project" value="UniProtKB-UniRule"/>
</dbReference>
<evidence type="ECO:0000313" key="11">
    <source>
        <dbReference type="EMBL" id="QEX18640.1"/>
    </source>
</evidence>
<dbReference type="EMBL" id="CP042906">
    <property type="protein sequence ID" value="QEX18640.1"/>
    <property type="molecule type" value="Genomic_DNA"/>
</dbReference>
<dbReference type="InterPro" id="IPR036366">
    <property type="entry name" value="PGBDSf"/>
</dbReference>
<evidence type="ECO:0000256" key="7">
    <source>
        <dbReference type="PROSITE-ProRule" id="PRU01373"/>
    </source>
</evidence>
<feature type="compositionally biased region" description="Low complexity" evidence="8">
    <location>
        <begin position="30"/>
        <end position="46"/>
    </location>
</feature>